<feature type="domain" description="Putative Flagellin Flp1-like" evidence="2">
    <location>
        <begin position="22"/>
        <end position="67"/>
    </location>
</feature>
<feature type="transmembrane region" description="Helical" evidence="1">
    <location>
        <begin position="33"/>
        <end position="50"/>
    </location>
</feature>
<name>A0A9D2HHG2_9FIRM</name>
<keyword evidence="3" id="KW-0969">Cilium</keyword>
<reference evidence="3" key="2">
    <citation type="submission" date="2021-04" db="EMBL/GenBank/DDBJ databases">
        <authorList>
            <person name="Gilroy R."/>
        </authorList>
    </citation>
    <scope>NUCLEOTIDE SEQUENCE</scope>
    <source>
        <strain evidence="3">CHK178-16964</strain>
    </source>
</reference>
<evidence type="ECO:0000256" key="1">
    <source>
        <dbReference type="SAM" id="Phobius"/>
    </source>
</evidence>
<evidence type="ECO:0000259" key="2">
    <source>
        <dbReference type="Pfam" id="PF16982"/>
    </source>
</evidence>
<keyword evidence="1" id="KW-1133">Transmembrane helix</keyword>
<gene>
    <name evidence="3" type="ORF">IAA07_04985</name>
</gene>
<protein>
    <submittedName>
        <fullName evidence="3">Flagellin-like protein</fullName>
    </submittedName>
</protein>
<dbReference type="AlphaFoldDB" id="A0A9D2HHG2"/>
<sequence>MFMKMDLALMNAKRKAGEFWDRLLHEEKGASDIVAIMVVIVILLAVAVIFKDNLISLVETVFGKANDWVEAN</sequence>
<organism evidence="3 4">
    <name type="scientific">Candidatus Lachnoclostridium stercoravium</name>
    <dbReference type="NCBI Taxonomy" id="2838633"/>
    <lineage>
        <taxon>Bacteria</taxon>
        <taxon>Bacillati</taxon>
        <taxon>Bacillota</taxon>
        <taxon>Clostridia</taxon>
        <taxon>Lachnospirales</taxon>
        <taxon>Lachnospiraceae</taxon>
    </lineage>
</organism>
<dbReference type="InterPro" id="IPR031564">
    <property type="entry name" value="Flp1-like"/>
</dbReference>
<accession>A0A9D2HHG2</accession>
<dbReference type="Pfam" id="PF16982">
    <property type="entry name" value="Flp1_like"/>
    <property type="match status" value="1"/>
</dbReference>
<dbReference type="EMBL" id="DWZA01000047">
    <property type="protein sequence ID" value="HJA70922.1"/>
    <property type="molecule type" value="Genomic_DNA"/>
</dbReference>
<keyword evidence="1" id="KW-0812">Transmembrane</keyword>
<evidence type="ECO:0000313" key="4">
    <source>
        <dbReference type="Proteomes" id="UP000823900"/>
    </source>
</evidence>
<proteinExistence type="predicted"/>
<keyword evidence="3" id="KW-0966">Cell projection</keyword>
<evidence type="ECO:0000313" key="3">
    <source>
        <dbReference type="EMBL" id="HJA70922.1"/>
    </source>
</evidence>
<keyword evidence="3" id="KW-0282">Flagellum</keyword>
<comment type="caution">
    <text evidence="3">The sequence shown here is derived from an EMBL/GenBank/DDBJ whole genome shotgun (WGS) entry which is preliminary data.</text>
</comment>
<dbReference type="Proteomes" id="UP000823900">
    <property type="component" value="Unassembled WGS sequence"/>
</dbReference>
<reference evidence="3" key="1">
    <citation type="journal article" date="2021" name="PeerJ">
        <title>Extensive microbial diversity within the chicken gut microbiome revealed by metagenomics and culture.</title>
        <authorList>
            <person name="Gilroy R."/>
            <person name="Ravi A."/>
            <person name="Getino M."/>
            <person name="Pursley I."/>
            <person name="Horton D.L."/>
            <person name="Alikhan N.F."/>
            <person name="Baker D."/>
            <person name="Gharbi K."/>
            <person name="Hall N."/>
            <person name="Watson M."/>
            <person name="Adriaenssens E.M."/>
            <person name="Foster-Nyarko E."/>
            <person name="Jarju S."/>
            <person name="Secka A."/>
            <person name="Antonio M."/>
            <person name="Oren A."/>
            <person name="Chaudhuri R.R."/>
            <person name="La Ragione R."/>
            <person name="Hildebrand F."/>
            <person name="Pallen M.J."/>
        </authorList>
    </citation>
    <scope>NUCLEOTIDE SEQUENCE</scope>
    <source>
        <strain evidence="3">CHK178-16964</strain>
    </source>
</reference>
<keyword evidence="1" id="KW-0472">Membrane</keyword>